<proteinExistence type="predicted"/>
<evidence type="ECO:0000313" key="3">
    <source>
        <dbReference type="WBParaSite" id="HCON_00091950-00001"/>
    </source>
</evidence>
<keyword evidence="2" id="KW-1185">Reference proteome</keyword>
<organism evidence="2 3">
    <name type="scientific">Haemonchus contortus</name>
    <name type="common">Barber pole worm</name>
    <dbReference type="NCBI Taxonomy" id="6289"/>
    <lineage>
        <taxon>Eukaryota</taxon>
        <taxon>Metazoa</taxon>
        <taxon>Ecdysozoa</taxon>
        <taxon>Nematoda</taxon>
        <taxon>Chromadorea</taxon>
        <taxon>Rhabditida</taxon>
        <taxon>Rhabditina</taxon>
        <taxon>Rhabditomorpha</taxon>
        <taxon>Strongyloidea</taxon>
        <taxon>Trichostrongylidae</taxon>
        <taxon>Haemonchus</taxon>
    </lineage>
</organism>
<dbReference type="Proteomes" id="UP000025227">
    <property type="component" value="Unplaced"/>
</dbReference>
<evidence type="ECO:0000256" key="1">
    <source>
        <dbReference type="SAM" id="MobiDB-lite"/>
    </source>
</evidence>
<evidence type="ECO:0000313" key="2">
    <source>
        <dbReference type="Proteomes" id="UP000025227"/>
    </source>
</evidence>
<feature type="compositionally biased region" description="Basic and acidic residues" evidence="1">
    <location>
        <begin position="14"/>
        <end position="29"/>
    </location>
</feature>
<reference evidence="3" key="1">
    <citation type="submission" date="2020-12" db="UniProtKB">
        <authorList>
            <consortium name="WormBaseParasite"/>
        </authorList>
    </citation>
    <scope>IDENTIFICATION</scope>
    <source>
        <strain evidence="3">MHco3</strain>
    </source>
</reference>
<feature type="region of interest" description="Disordered" evidence="1">
    <location>
        <begin position="1"/>
        <end position="29"/>
    </location>
</feature>
<sequence>MLKHQGRNMLPKISMKESKIRRERGAVDGTKRSKIRWTGHIMRYNDDWWTRALTGLISRDIKRTSGWPSTRWSDFFTEALNKRNVGPRVPEARTIHWTTLARDRD</sequence>
<name>A0A7I4YFD2_HAECO</name>
<protein>
    <submittedName>
        <fullName evidence="3">Reverse transcriptase</fullName>
    </submittedName>
</protein>
<dbReference type="WBParaSite" id="HCON_00091950-00001">
    <property type="protein sequence ID" value="HCON_00091950-00001"/>
    <property type="gene ID" value="HCON_00091950"/>
</dbReference>
<accession>A0A7I4YFD2</accession>
<dbReference type="AlphaFoldDB" id="A0A7I4YFD2"/>